<evidence type="ECO:0000259" key="8">
    <source>
        <dbReference type="Pfam" id="PF07715"/>
    </source>
</evidence>
<keyword evidence="9" id="KW-0675">Receptor</keyword>
<dbReference type="Proteomes" id="UP000675880">
    <property type="component" value="Unassembled WGS sequence"/>
</dbReference>
<organism evidence="9 10">
    <name type="scientific">Nitrospira defluvii</name>
    <dbReference type="NCBI Taxonomy" id="330214"/>
    <lineage>
        <taxon>Bacteria</taxon>
        <taxon>Pseudomonadati</taxon>
        <taxon>Nitrospirota</taxon>
        <taxon>Nitrospiria</taxon>
        <taxon>Nitrospirales</taxon>
        <taxon>Nitrospiraceae</taxon>
        <taxon>Nitrospira</taxon>
    </lineage>
</organism>
<evidence type="ECO:0000256" key="1">
    <source>
        <dbReference type="ARBA" id="ARBA00004571"/>
    </source>
</evidence>
<gene>
    <name evidence="9" type="ORF">NSPZN2_40610</name>
</gene>
<protein>
    <submittedName>
        <fullName evidence="9">TonB-dependent receptor</fullName>
    </submittedName>
</protein>
<keyword evidence="3 7" id="KW-1134">Transmembrane beta strand</keyword>
<sequence length="683" mass="75120">MFAQILGRMIVVSALFWSSVGRADDADEALILPDVVVTGTQESAFEAASQHIVTERDLELQAVDRPANVLRLVPGLITTNPGGGPGKPDNYLLRGFDADHGTDLAGFLDGMPLNLRSHAHGQGYLDLNFLIPETMKRIDAHKGPYQVQFGDFATAGAVNFVTRDMVEEGVVQASGGQFNTQRHLLMFSPTKDQVRSLVALEGFYTDGPFVNPNRALRLNGLAKATMNPTAHSELSIIGTYYQGRWNSPGEIPLRTVESGLLSRFGSVDPYQGGRTQRSTGHVRYRYDTPSGGTVFAATYLQYYALNLVSDFTFFLTDPVNGDGIEQVDRRYVYGGEVGYRQSGKLLNVESSVTVGVQTRRDDAEVRLGTQRQWVPLGTTSDSRIHEASYSPYLRLEFQPAPWARLTGGTRADYFQFNVRNLCQAGCPQNPSGSVNAVITTTKGNLILGPWAGTEIFLNAGTGFHSNDARAVVSASNVQALPKATAYEVGIRTRPWDRLEVTASFWLMDLTSELVYQGNLGTTQILGATRRYGMDLGSRIQLLDWLSFSGSATLNTAEFRETGNPIPQAPTMTGRGELTARLPTGLAMSLQMVHLGARPLTQDRSINAQAWTIFNFVARYRPQSKGWWQRMEGFLSIQNIFDVSWRQTQLAYETKLTTDAVPVNGLQFTPGGPRTVSVGLAWHY</sequence>
<dbReference type="Pfam" id="PF07715">
    <property type="entry name" value="Plug"/>
    <property type="match status" value="1"/>
</dbReference>
<dbReference type="PANTHER" id="PTHR30069">
    <property type="entry name" value="TONB-DEPENDENT OUTER MEMBRANE RECEPTOR"/>
    <property type="match status" value="1"/>
</dbReference>
<dbReference type="InterPro" id="IPR036942">
    <property type="entry name" value="Beta-barrel_TonB_sf"/>
</dbReference>
<evidence type="ECO:0000256" key="7">
    <source>
        <dbReference type="PROSITE-ProRule" id="PRU01360"/>
    </source>
</evidence>
<dbReference type="PROSITE" id="PS52016">
    <property type="entry name" value="TONB_DEPENDENT_REC_3"/>
    <property type="match status" value="1"/>
</dbReference>
<keyword evidence="4 7" id="KW-0812">Transmembrane</keyword>
<evidence type="ECO:0000256" key="6">
    <source>
        <dbReference type="ARBA" id="ARBA00023237"/>
    </source>
</evidence>
<evidence type="ECO:0000256" key="4">
    <source>
        <dbReference type="ARBA" id="ARBA00022692"/>
    </source>
</evidence>
<dbReference type="EMBL" id="CAJNBJ010000017">
    <property type="protein sequence ID" value="CAE6777917.1"/>
    <property type="molecule type" value="Genomic_DNA"/>
</dbReference>
<comment type="caution">
    <text evidence="9">The sequence shown here is derived from an EMBL/GenBank/DDBJ whole genome shotgun (WGS) entry which is preliminary data.</text>
</comment>
<keyword evidence="2 7" id="KW-0813">Transport</keyword>
<comment type="similarity">
    <text evidence="7">Belongs to the TonB-dependent receptor family.</text>
</comment>
<evidence type="ECO:0000256" key="2">
    <source>
        <dbReference type="ARBA" id="ARBA00022448"/>
    </source>
</evidence>
<accession>A0ABM8RXX4</accession>
<dbReference type="Gene3D" id="2.170.130.10">
    <property type="entry name" value="TonB-dependent receptor, plug domain"/>
    <property type="match status" value="1"/>
</dbReference>
<dbReference type="SUPFAM" id="SSF56935">
    <property type="entry name" value="Porins"/>
    <property type="match status" value="1"/>
</dbReference>
<comment type="subcellular location">
    <subcellularLocation>
        <location evidence="1 7">Cell outer membrane</location>
        <topology evidence="1 7">Multi-pass membrane protein</topology>
    </subcellularLocation>
</comment>
<keyword evidence="6 7" id="KW-0998">Cell outer membrane</keyword>
<keyword evidence="10" id="KW-1185">Reference proteome</keyword>
<dbReference type="Gene3D" id="2.40.170.20">
    <property type="entry name" value="TonB-dependent receptor, beta-barrel domain"/>
    <property type="match status" value="1"/>
</dbReference>
<reference evidence="9 10" key="1">
    <citation type="submission" date="2021-02" db="EMBL/GenBank/DDBJ databases">
        <authorList>
            <person name="Han P."/>
        </authorList>
    </citation>
    <scope>NUCLEOTIDE SEQUENCE [LARGE SCALE GENOMIC DNA]</scope>
    <source>
        <strain evidence="9">Candidatus Nitrospira sp. ZN2</strain>
    </source>
</reference>
<proteinExistence type="inferred from homology"/>
<evidence type="ECO:0000313" key="10">
    <source>
        <dbReference type="Proteomes" id="UP000675880"/>
    </source>
</evidence>
<keyword evidence="5 7" id="KW-0472">Membrane</keyword>
<dbReference type="InterPro" id="IPR037066">
    <property type="entry name" value="Plug_dom_sf"/>
</dbReference>
<evidence type="ECO:0000256" key="5">
    <source>
        <dbReference type="ARBA" id="ARBA00023136"/>
    </source>
</evidence>
<dbReference type="PANTHER" id="PTHR30069:SF36">
    <property type="entry name" value="BLL6948 PROTEIN"/>
    <property type="match status" value="1"/>
</dbReference>
<name>A0ABM8RXX4_9BACT</name>
<feature type="domain" description="TonB-dependent receptor plug" evidence="8">
    <location>
        <begin position="48"/>
        <end position="157"/>
    </location>
</feature>
<evidence type="ECO:0000313" key="9">
    <source>
        <dbReference type="EMBL" id="CAE6777917.1"/>
    </source>
</evidence>
<dbReference type="InterPro" id="IPR012910">
    <property type="entry name" value="Plug_dom"/>
</dbReference>
<dbReference type="InterPro" id="IPR039426">
    <property type="entry name" value="TonB-dep_rcpt-like"/>
</dbReference>
<evidence type="ECO:0000256" key="3">
    <source>
        <dbReference type="ARBA" id="ARBA00022452"/>
    </source>
</evidence>